<reference evidence="2" key="1">
    <citation type="submission" date="2024-07" db="EMBL/GenBank/DDBJ databases">
        <authorList>
            <person name="Bringhurst R.M."/>
            <person name="Homer T.E."/>
        </authorList>
    </citation>
    <scope>NUCLEOTIDE SEQUENCE</scope>
</reference>
<name>A0AB39CCL8_9VIRU</name>
<organism evidence="2">
    <name type="scientific">Pseudomonas phage RVTF4</name>
    <dbReference type="NCBI Taxonomy" id="3236931"/>
    <lineage>
        <taxon>Viruses</taxon>
    </lineage>
</organism>
<keyword evidence="1" id="KW-0812">Transmembrane</keyword>
<accession>A0AB39CCL8</accession>
<evidence type="ECO:0000256" key="1">
    <source>
        <dbReference type="SAM" id="Phobius"/>
    </source>
</evidence>
<protein>
    <recommendedName>
        <fullName evidence="3">Virion structural protein</fullName>
    </recommendedName>
</protein>
<keyword evidence="1" id="KW-0472">Membrane</keyword>
<evidence type="ECO:0000313" key="2">
    <source>
        <dbReference type="EMBL" id="XDJ14729.1"/>
    </source>
</evidence>
<keyword evidence="1" id="KW-1133">Transmembrane helix</keyword>
<sequence>MLQTFTISNEVISVDVSRELGKLIQAQVAKMRRSYEVGGKVAEDTLKGLSDIVKMTGLNVEFISTPGPHPDAWMMTFMYWGHQGTTWSKYFPQEARTSKDGLKYVTKVDLKNLKVSGPMVDELKYKSNCAEAFFRPSNEFTDEEITGIILHEIGHAFNVFVTLSDYIWLNYMLSDGVDVLLGNKRNEYNLEVLDQTWVEKNIPPKQRDEWANKRSPENIKRAILSLYKKAPRHYLYENPGSAHMREEQMADMFANRLGYGRYMIKGLDRMYKAYGMKTDYRSSWVGNLVRAAFLLVFLPFTLLWMITLTGTCDMDFGGRYDGTVERVEKVRLDLINQLKTIKDRTMAPAIQADIEAIDEILKDYHKGTNLFDWIGQFVSPQLRMETKLKVQEENIEHLLNNDLFYQAHRYQPK</sequence>
<dbReference type="EMBL" id="PQ015378">
    <property type="protein sequence ID" value="XDJ14729.1"/>
    <property type="molecule type" value="Genomic_DNA"/>
</dbReference>
<feature type="transmembrane region" description="Helical" evidence="1">
    <location>
        <begin position="284"/>
        <end position="306"/>
    </location>
</feature>
<evidence type="ECO:0008006" key="3">
    <source>
        <dbReference type="Google" id="ProtNLM"/>
    </source>
</evidence>
<proteinExistence type="predicted"/>